<gene>
    <name evidence="13" type="ORF">XM47_15345</name>
</gene>
<evidence type="ECO:0000256" key="6">
    <source>
        <dbReference type="ARBA" id="ARBA00022553"/>
    </source>
</evidence>
<dbReference type="Pfam" id="PF01263">
    <property type="entry name" value="Aldose_epim"/>
    <property type="match status" value="1"/>
</dbReference>
<dbReference type="EC" id="5.1.3.3" evidence="9"/>
<evidence type="ECO:0000313" key="14">
    <source>
        <dbReference type="Proteomes" id="UP000037600"/>
    </source>
</evidence>
<comment type="catalytic activity">
    <reaction evidence="9">
        <text>alpha-D-glucose = beta-D-glucose</text>
        <dbReference type="Rhea" id="RHEA:10264"/>
        <dbReference type="ChEBI" id="CHEBI:15903"/>
        <dbReference type="ChEBI" id="CHEBI:17925"/>
        <dbReference type="EC" id="5.1.3.3"/>
    </reaction>
</comment>
<dbReference type="RefSeq" id="WP_048694415.1">
    <property type="nucleotide sequence ID" value="NZ_KQ130500.1"/>
</dbReference>
<dbReference type="UniPathway" id="UPA00242"/>
<keyword evidence="7 9" id="KW-0413">Isomerase</keyword>
<evidence type="ECO:0000256" key="1">
    <source>
        <dbReference type="ARBA" id="ARBA00004496"/>
    </source>
</evidence>
<dbReference type="STRING" id="1513271.XM47_15345"/>
<dbReference type="Gene3D" id="2.70.98.10">
    <property type="match status" value="1"/>
</dbReference>
<dbReference type="GO" id="GO:0030246">
    <property type="term" value="F:carbohydrate binding"/>
    <property type="evidence" value="ECO:0007669"/>
    <property type="project" value="InterPro"/>
</dbReference>
<dbReference type="Proteomes" id="UP000037600">
    <property type="component" value="Unassembled WGS sequence"/>
</dbReference>
<dbReference type="InterPro" id="IPR014718">
    <property type="entry name" value="GH-type_carb-bd"/>
</dbReference>
<dbReference type="PANTHER" id="PTHR10091:SF0">
    <property type="entry name" value="GALACTOSE MUTAROTASE"/>
    <property type="match status" value="1"/>
</dbReference>
<keyword evidence="8 9" id="KW-0119">Carbohydrate metabolism</keyword>
<evidence type="ECO:0000256" key="8">
    <source>
        <dbReference type="ARBA" id="ARBA00023277"/>
    </source>
</evidence>
<evidence type="ECO:0000256" key="3">
    <source>
        <dbReference type="ARBA" id="ARBA00006206"/>
    </source>
</evidence>
<evidence type="ECO:0000256" key="7">
    <source>
        <dbReference type="ARBA" id="ARBA00023235"/>
    </source>
</evidence>
<organism evidence="13 14">
    <name type="scientific">Catenovulum maritimum</name>
    <dbReference type="NCBI Taxonomy" id="1513271"/>
    <lineage>
        <taxon>Bacteria</taxon>
        <taxon>Pseudomonadati</taxon>
        <taxon>Pseudomonadota</taxon>
        <taxon>Gammaproteobacteria</taxon>
        <taxon>Alteromonadales</taxon>
        <taxon>Alteromonadaceae</taxon>
        <taxon>Catenovulum</taxon>
    </lineage>
</organism>
<evidence type="ECO:0000313" key="13">
    <source>
        <dbReference type="EMBL" id="KMT64248.1"/>
    </source>
</evidence>
<evidence type="ECO:0000256" key="10">
    <source>
        <dbReference type="PIRSR" id="PIRSR005096-1"/>
    </source>
</evidence>
<evidence type="ECO:0000256" key="4">
    <source>
        <dbReference type="ARBA" id="ARBA00011245"/>
    </source>
</evidence>
<dbReference type="SUPFAM" id="SSF74650">
    <property type="entry name" value="Galactose mutarotase-like"/>
    <property type="match status" value="1"/>
</dbReference>
<dbReference type="InterPro" id="IPR008183">
    <property type="entry name" value="Aldose_1/G6P_1-epimerase"/>
</dbReference>
<comment type="caution">
    <text evidence="13">The sequence shown here is derived from an EMBL/GenBank/DDBJ whole genome shotgun (WGS) entry which is preliminary data.</text>
</comment>
<comment type="similarity">
    <text evidence="3 9">Belongs to the aldose epimerase family.</text>
</comment>
<dbReference type="OrthoDB" id="9779408at2"/>
<dbReference type="GO" id="GO:0005737">
    <property type="term" value="C:cytoplasm"/>
    <property type="evidence" value="ECO:0007669"/>
    <property type="project" value="UniProtKB-SubCell"/>
</dbReference>
<dbReference type="InterPro" id="IPR015443">
    <property type="entry name" value="Aldose_1-epimerase"/>
</dbReference>
<dbReference type="InterPro" id="IPR047215">
    <property type="entry name" value="Galactose_mutarotase-like"/>
</dbReference>
<dbReference type="GO" id="GO:0006006">
    <property type="term" value="P:glucose metabolic process"/>
    <property type="evidence" value="ECO:0007669"/>
    <property type="project" value="TreeGrafter"/>
</dbReference>
<feature type="binding site" evidence="11">
    <location>
        <position position="249"/>
    </location>
    <ligand>
        <name>beta-D-galactose</name>
        <dbReference type="ChEBI" id="CHEBI:27667"/>
    </ligand>
</feature>
<accession>A0A0J8GU86</accession>
<dbReference type="GO" id="GO:0004034">
    <property type="term" value="F:aldose 1-epimerase activity"/>
    <property type="evidence" value="ECO:0007669"/>
    <property type="project" value="UniProtKB-EC"/>
</dbReference>
<feature type="active site" description="Proton donor" evidence="10">
    <location>
        <position position="179"/>
    </location>
</feature>
<evidence type="ECO:0000256" key="2">
    <source>
        <dbReference type="ARBA" id="ARBA00005028"/>
    </source>
</evidence>
<dbReference type="FunFam" id="2.70.98.10:FF:000003">
    <property type="entry name" value="Aldose 1-epimerase"/>
    <property type="match status" value="1"/>
</dbReference>
<comment type="subunit">
    <text evidence="4">Monomer.</text>
</comment>
<evidence type="ECO:0000256" key="11">
    <source>
        <dbReference type="PIRSR" id="PIRSR005096-2"/>
    </source>
</evidence>
<protein>
    <recommendedName>
        <fullName evidence="9">Aldose 1-epimerase</fullName>
        <ecNumber evidence="9">5.1.3.3</ecNumber>
    </recommendedName>
</protein>
<dbReference type="PANTHER" id="PTHR10091">
    <property type="entry name" value="ALDOSE-1-EPIMERASE"/>
    <property type="match status" value="1"/>
</dbReference>
<dbReference type="EMBL" id="LAZL01000028">
    <property type="protein sequence ID" value="KMT64248.1"/>
    <property type="molecule type" value="Genomic_DNA"/>
</dbReference>
<dbReference type="NCBIfam" id="NF008277">
    <property type="entry name" value="PRK11055.1"/>
    <property type="match status" value="1"/>
</dbReference>
<comment type="subcellular location">
    <subcellularLocation>
        <location evidence="1">Cytoplasm</location>
    </subcellularLocation>
</comment>
<comment type="pathway">
    <text evidence="2 9">Carbohydrate metabolism; hexose metabolism.</text>
</comment>
<dbReference type="AlphaFoldDB" id="A0A0J8GU86"/>
<sequence length="350" mass="39002">MVKQTYYGTLANGEIVTQYTLTNQQGTEVNVISYGGIITSFRAIDNQGKLGDIVLGYDKLDDYLTDVNFFGALIGRFGNRIAQGKFELEGKSYQVELNNGENHLHGGYNGYDKKNWSVTPYVKDGQQGLKLQLLSEDGDQGYPGNVFVQVDYLLTQENELVIQYQAITDQATLINLTQHTYFNLAGQGKILSHELMIDAEQITEVDSGLIPTGKLIDVADTPFDFKRLTPIGQHIEDSNTQLKYGLGFDHNYVLNKKSTIDFALAAKVVEPTTGRVLEVFTTEPGIQFYSGNFLDGQSKGKGQSYQQRSGFCLEPQHFPDSPNKAHFPSTVLKPGQKYNSKMIYKLSTIN</sequence>
<feature type="active site" description="Proton acceptor" evidence="10">
    <location>
        <position position="314"/>
    </location>
</feature>
<dbReference type="PATRIC" id="fig|1513271.3.peg.3162"/>
<dbReference type="CDD" id="cd09019">
    <property type="entry name" value="galactose_mutarotase_like"/>
    <property type="match status" value="1"/>
</dbReference>
<keyword evidence="6" id="KW-0597">Phosphoprotein</keyword>
<name>A0A0J8GU86_9ALTE</name>
<evidence type="ECO:0000256" key="5">
    <source>
        <dbReference type="ARBA" id="ARBA00022490"/>
    </source>
</evidence>
<dbReference type="GO" id="GO:0033499">
    <property type="term" value="P:galactose catabolic process via UDP-galactose, Leloir pathway"/>
    <property type="evidence" value="ECO:0007669"/>
    <property type="project" value="TreeGrafter"/>
</dbReference>
<keyword evidence="14" id="KW-1185">Reference proteome</keyword>
<keyword evidence="5" id="KW-0963">Cytoplasm</keyword>
<reference evidence="13 14" key="1">
    <citation type="submission" date="2015-04" db="EMBL/GenBank/DDBJ databases">
        <title>Draft Genome Sequence of the Novel Agar-Digesting Marine Bacterium Q1.</title>
        <authorList>
            <person name="Li Y."/>
            <person name="Li D."/>
            <person name="Chen G."/>
            <person name="Du Z."/>
        </authorList>
    </citation>
    <scope>NUCLEOTIDE SEQUENCE [LARGE SCALE GENOMIC DNA]</scope>
    <source>
        <strain evidence="13 14">Q1</strain>
    </source>
</reference>
<proteinExistence type="inferred from homology"/>
<feature type="binding site" evidence="12">
    <location>
        <begin position="179"/>
        <end position="181"/>
    </location>
    <ligand>
        <name>beta-D-galactose</name>
        <dbReference type="ChEBI" id="CHEBI:27667"/>
    </ligand>
</feature>
<evidence type="ECO:0000256" key="12">
    <source>
        <dbReference type="PIRSR" id="PIRSR005096-3"/>
    </source>
</evidence>
<dbReference type="InterPro" id="IPR011013">
    <property type="entry name" value="Gal_mutarotase_sf_dom"/>
</dbReference>
<dbReference type="PIRSF" id="PIRSF005096">
    <property type="entry name" value="GALM"/>
    <property type="match status" value="1"/>
</dbReference>
<evidence type="ECO:0000256" key="9">
    <source>
        <dbReference type="PIRNR" id="PIRNR005096"/>
    </source>
</evidence>
<feature type="binding site" evidence="12">
    <location>
        <begin position="79"/>
        <end position="80"/>
    </location>
    <ligand>
        <name>beta-D-galactose</name>
        <dbReference type="ChEBI" id="CHEBI:27667"/>
    </ligand>
</feature>